<dbReference type="Pfam" id="PF18299">
    <property type="entry name" value="R2K_2"/>
    <property type="match status" value="1"/>
</dbReference>
<dbReference type="InterPro" id="IPR041261">
    <property type="entry name" value="R2K_2"/>
</dbReference>
<keyword evidence="3" id="KW-1185">Reference proteome</keyword>
<dbReference type="Proteomes" id="UP000326354">
    <property type="component" value="Chromosome"/>
</dbReference>
<dbReference type="OrthoDB" id="257538at2"/>
<dbReference type="KEGG" id="uam:UABAM_02771"/>
<sequence length="253" mass="29658">MSVTWILDFDYDFTAPQEVSRHVEKFVVVPQDFLVRWPEVDHPCVAYGTMRKLMMMTRQPEICEAVFDDYLSLRCSYYYRYIYEFLGRKAFIIPFQALTCVSWSEVFSERVFIRPDQNTKPFDAQTVNVGEMDAFVERYRHRSLYDLVVVSEVVELGDEYRCFCRNGRVFCHSSYPEPPYHPAPPRVLEFAEKVATLLLDKGFSSMLTIDVACGDRLRVVEIGGVNSWGIYGANIEDFIRNMEEEAIIRYQEM</sequence>
<protein>
    <recommendedName>
        <fullName evidence="1">ATP-grasp domain-containing protein</fullName>
    </recommendedName>
</protein>
<organism evidence="2 3">
    <name type="scientific">Uabimicrobium amorphum</name>
    <dbReference type="NCBI Taxonomy" id="2596890"/>
    <lineage>
        <taxon>Bacteria</taxon>
        <taxon>Pseudomonadati</taxon>
        <taxon>Planctomycetota</taxon>
        <taxon>Candidatus Uabimicrobiia</taxon>
        <taxon>Candidatus Uabimicrobiales</taxon>
        <taxon>Candidatus Uabimicrobiaceae</taxon>
        <taxon>Candidatus Uabimicrobium</taxon>
    </lineage>
</organism>
<gene>
    <name evidence="2" type="ORF">UABAM_02771</name>
</gene>
<evidence type="ECO:0000313" key="3">
    <source>
        <dbReference type="Proteomes" id="UP000326354"/>
    </source>
</evidence>
<dbReference type="RefSeq" id="WP_151968570.1">
    <property type="nucleotide sequence ID" value="NZ_AP019860.1"/>
</dbReference>
<accession>A0A5S9IN66</accession>
<evidence type="ECO:0000259" key="1">
    <source>
        <dbReference type="Pfam" id="PF18299"/>
    </source>
</evidence>
<dbReference type="AlphaFoldDB" id="A0A5S9IN66"/>
<feature type="domain" description="ATP-grasp" evidence="1">
    <location>
        <begin position="85"/>
        <end position="239"/>
    </location>
</feature>
<reference evidence="2 3" key="1">
    <citation type="submission" date="2019-08" db="EMBL/GenBank/DDBJ databases">
        <title>Complete genome sequence of Candidatus Uab amorphum.</title>
        <authorList>
            <person name="Shiratori T."/>
            <person name="Suzuki S."/>
            <person name="Kakizawa Y."/>
            <person name="Ishida K."/>
        </authorList>
    </citation>
    <scope>NUCLEOTIDE SEQUENCE [LARGE SCALE GENOMIC DNA]</scope>
    <source>
        <strain evidence="2 3">SRT547</strain>
    </source>
</reference>
<dbReference type="EMBL" id="AP019860">
    <property type="protein sequence ID" value="BBM84412.1"/>
    <property type="molecule type" value="Genomic_DNA"/>
</dbReference>
<name>A0A5S9IN66_UABAM</name>
<evidence type="ECO:0000313" key="2">
    <source>
        <dbReference type="EMBL" id="BBM84412.1"/>
    </source>
</evidence>
<proteinExistence type="predicted"/>